<dbReference type="Proteomes" id="UP000001745">
    <property type="component" value="Unassembled WGS sequence"/>
</dbReference>
<evidence type="ECO:0000313" key="3">
    <source>
        <dbReference type="Proteomes" id="UP000001745"/>
    </source>
</evidence>
<sequence length="293" mass="34221">MVFMTLPMYIQPIWLSDIDTTAINFTVHPGVPDIKFYLQVKRPIDIQNARYVLGVRVFQKVSALETMLDWVGMDGLIREKVLLNWYQRIARMQAEIEAEYHPMPVALGTTNGVELDSDEYDDEQDCDHEIVDYDPDDVASNAKIKAFVTNQSVRKEAQCNQHQNNNNNIIKPATMIYNFWPLLNLMLIRDMNALRLMMNQHCPHVNCEINWYFLLCNPCTDLAVMIYLYAMSVWHSRPDPTDCYLSISIVWSLAIQFRDIVPCEELLTKLEMSQETEKKKEEKEEKEELFAEP</sequence>
<accession>B8M7N0</accession>
<dbReference type="PhylomeDB" id="B8M7N0"/>
<dbReference type="OrthoDB" id="4224503at2759"/>
<gene>
    <name evidence="2" type="ORF">TSTA_028660</name>
</gene>
<proteinExistence type="predicted"/>
<evidence type="ECO:0000256" key="1">
    <source>
        <dbReference type="SAM" id="MobiDB-lite"/>
    </source>
</evidence>
<dbReference type="RefSeq" id="XP_002480017.1">
    <property type="nucleotide sequence ID" value="XM_002479972.1"/>
</dbReference>
<dbReference type="AlphaFoldDB" id="B8M7N0"/>
<keyword evidence="3" id="KW-1185">Reference proteome</keyword>
<dbReference type="VEuPathDB" id="FungiDB:TSTA_028660"/>
<feature type="region of interest" description="Disordered" evidence="1">
    <location>
        <begin position="273"/>
        <end position="293"/>
    </location>
</feature>
<reference evidence="3" key="1">
    <citation type="journal article" date="2015" name="Genome Announc.">
        <title>Genome sequence of the AIDS-associated pathogen Penicillium marneffei (ATCC18224) and its near taxonomic relative Talaromyces stipitatus (ATCC10500).</title>
        <authorList>
            <person name="Nierman W.C."/>
            <person name="Fedorova-Abrams N.D."/>
            <person name="Andrianopoulos A."/>
        </authorList>
    </citation>
    <scope>NUCLEOTIDE SEQUENCE [LARGE SCALE GENOMIC DNA]</scope>
    <source>
        <strain evidence="3">ATCC 10500 / CBS 375.48 / QM 6759 / NRRL 1006</strain>
    </source>
</reference>
<organism evidence="2 3">
    <name type="scientific">Talaromyces stipitatus (strain ATCC 10500 / CBS 375.48 / QM 6759 / NRRL 1006)</name>
    <name type="common">Penicillium stipitatum</name>
    <dbReference type="NCBI Taxonomy" id="441959"/>
    <lineage>
        <taxon>Eukaryota</taxon>
        <taxon>Fungi</taxon>
        <taxon>Dikarya</taxon>
        <taxon>Ascomycota</taxon>
        <taxon>Pezizomycotina</taxon>
        <taxon>Eurotiomycetes</taxon>
        <taxon>Eurotiomycetidae</taxon>
        <taxon>Eurotiales</taxon>
        <taxon>Trichocomaceae</taxon>
        <taxon>Talaromyces</taxon>
        <taxon>Talaromyces sect. Talaromyces</taxon>
    </lineage>
</organism>
<feature type="compositionally biased region" description="Basic and acidic residues" evidence="1">
    <location>
        <begin position="275"/>
        <end position="293"/>
    </location>
</feature>
<dbReference type="InParanoid" id="B8M7N0"/>
<evidence type="ECO:0000313" key="2">
    <source>
        <dbReference type="EMBL" id="EED19583.1"/>
    </source>
</evidence>
<protein>
    <submittedName>
        <fullName evidence="2">Uncharacterized protein</fullName>
    </submittedName>
</protein>
<name>B8M7N0_TALSN</name>
<dbReference type="EMBL" id="EQ962654">
    <property type="protein sequence ID" value="EED19583.1"/>
    <property type="molecule type" value="Genomic_DNA"/>
</dbReference>
<dbReference type="HOGENOM" id="CLU_950535_0_0_1"/>
<dbReference type="GeneID" id="8098985"/>